<evidence type="ECO:0000313" key="13">
    <source>
        <dbReference type="Ensembl" id="ENSECRP00000000620.1"/>
    </source>
</evidence>
<dbReference type="SUPFAM" id="SSF49842">
    <property type="entry name" value="TNF-like"/>
    <property type="match status" value="1"/>
</dbReference>
<dbReference type="GO" id="GO:0006955">
    <property type="term" value="P:immune response"/>
    <property type="evidence" value="ECO:0007669"/>
    <property type="project" value="InterPro"/>
</dbReference>
<dbReference type="OrthoDB" id="9940698at2759"/>
<evidence type="ECO:0000256" key="11">
    <source>
        <dbReference type="SAM" id="Phobius"/>
    </source>
</evidence>
<evidence type="ECO:0000256" key="9">
    <source>
        <dbReference type="ARBA" id="ARBA00023157"/>
    </source>
</evidence>
<evidence type="ECO:0000256" key="8">
    <source>
        <dbReference type="ARBA" id="ARBA00023136"/>
    </source>
</evidence>
<dbReference type="GO" id="GO:0016020">
    <property type="term" value="C:membrane"/>
    <property type="evidence" value="ECO:0007669"/>
    <property type="project" value="UniProtKB-SubCell"/>
</dbReference>
<keyword evidence="4" id="KW-0202">Cytokine</keyword>
<dbReference type="GeneID" id="114650683"/>
<dbReference type="SMART" id="SM00207">
    <property type="entry name" value="TNF"/>
    <property type="match status" value="1"/>
</dbReference>
<keyword evidence="7 11" id="KW-1133">Transmembrane helix</keyword>
<keyword evidence="6" id="KW-0735">Signal-anchor</keyword>
<comment type="similarity">
    <text evidence="2">Belongs to the tumor necrosis factor family.</text>
</comment>
<dbReference type="PANTHER" id="PTHR11471">
    <property type="entry name" value="TUMOR NECROSIS FACTOR FAMILY MEMBER"/>
    <property type="match status" value="1"/>
</dbReference>
<name>A0A8C4RFB6_ERPCA</name>
<evidence type="ECO:0000259" key="12">
    <source>
        <dbReference type="PROSITE" id="PS50049"/>
    </source>
</evidence>
<keyword evidence="9" id="KW-1015">Disulfide bond</keyword>
<evidence type="ECO:0000256" key="1">
    <source>
        <dbReference type="ARBA" id="ARBA00004606"/>
    </source>
</evidence>
<sequence>MSAQEYVPQEYEGNRGMINNSTLGPYVAVDLQKHGFVMLREKPKQSCSCLKWIGVFSFTLVLLASTFLTLMYFDIIPSLKASPETKLQVEGTLPVNITPEENNTLPEALKQMAIKPQTPAAHLVADVSSDLKWLSDVDQAFLENGMKLKDGVELIIPRDGLYFIYLQAVFETNQVKELTGSRDCAQSTDLSMSVQRYSVSYPEYVSILSTSRSLCLPKMKDSFHLPLYQGALFKLLKGDKLKVLIDPLEFVDDRKTFFGAFAL</sequence>
<organism evidence="13 14">
    <name type="scientific">Erpetoichthys calabaricus</name>
    <name type="common">Rope fish</name>
    <name type="synonym">Calamoichthys calabaricus</name>
    <dbReference type="NCBI Taxonomy" id="27687"/>
    <lineage>
        <taxon>Eukaryota</taxon>
        <taxon>Metazoa</taxon>
        <taxon>Chordata</taxon>
        <taxon>Craniata</taxon>
        <taxon>Vertebrata</taxon>
        <taxon>Euteleostomi</taxon>
        <taxon>Actinopterygii</taxon>
        <taxon>Polypteriformes</taxon>
        <taxon>Polypteridae</taxon>
        <taxon>Erpetoichthys</taxon>
    </lineage>
</organism>
<evidence type="ECO:0000256" key="4">
    <source>
        <dbReference type="ARBA" id="ARBA00022514"/>
    </source>
</evidence>
<accession>A0A8C4RFB6</accession>
<dbReference type="Proteomes" id="UP000694620">
    <property type="component" value="Chromosome 1"/>
</dbReference>
<dbReference type="InterPro" id="IPR006052">
    <property type="entry name" value="TNF_dom"/>
</dbReference>
<evidence type="ECO:0000256" key="7">
    <source>
        <dbReference type="ARBA" id="ARBA00022989"/>
    </source>
</evidence>
<feature type="domain" description="THD" evidence="12">
    <location>
        <begin position="119"/>
        <end position="263"/>
    </location>
</feature>
<dbReference type="GeneTree" id="ENSGT01060000248544"/>
<evidence type="ECO:0000256" key="6">
    <source>
        <dbReference type="ARBA" id="ARBA00022968"/>
    </source>
</evidence>
<dbReference type="Ensembl" id="ENSECRT00000000633.1">
    <property type="protein sequence ID" value="ENSECRP00000000620.1"/>
    <property type="gene ID" value="ENSECRG00000000367.1"/>
</dbReference>
<proteinExistence type="inferred from homology"/>
<evidence type="ECO:0000256" key="10">
    <source>
        <dbReference type="ARBA" id="ARBA00029751"/>
    </source>
</evidence>
<dbReference type="RefSeq" id="XP_028656307.1">
    <property type="nucleotide sequence ID" value="XM_028800474.2"/>
</dbReference>
<keyword evidence="5 11" id="KW-0812">Transmembrane</keyword>
<reference evidence="13" key="1">
    <citation type="submission" date="2021-06" db="EMBL/GenBank/DDBJ databases">
        <authorList>
            <consortium name="Wellcome Sanger Institute Data Sharing"/>
        </authorList>
    </citation>
    <scope>NUCLEOTIDE SEQUENCE [LARGE SCALE GENOMIC DNA]</scope>
</reference>
<dbReference type="CDD" id="cd00184">
    <property type="entry name" value="TNF"/>
    <property type="match status" value="1"/>
</dbReference>
<keyword evidence="8 11" id="KW-0472">Membrane</keyword>
<dbReference type="Pfam" id="PF00229">
    <property type="entry name" value="TNF"/>
    <property type="match status" value="1"/>
</dbReference>
<dbReference type="InterPro" id="IPR008983">
    <property type="entry name" value="Tumour_necrosis_fac-like_dom"/>
</dbReference>
<dbReference type="AlphaFoldDB" id="A0A8C4RFB6"/>
<dbReference type="Gene3D" id="2.60.120.40">
    <property type="match status" value="1"/>
</dbReference>
<evidence type="ECO:0000256" key="3">
    <source>
        <dbReference type="ARBA" id="ARBA00013893"/>
    </source>
</evidence>
<dbReference type="GO" id="GO:0005615">
    <property type="term" value="C:extracellular space"/>
    <property type="evidence" value="ECO:0007669"/>
    <property type="project" value="UniProtKB-KW"/>
</dbReference>
<comment type="subcellular location">
    <subcellularLocation>
        <location evidence="1">Membrane</location>
        <topology evidence="1">Single-pass type II membrane protein</topology>
    </subcellularLocation>
</comment>
<gene>
    <name evidence="13" type="primary">LOC114650683</name>
</gene>
<evidence type="ECO:0000313" key="14">
    <source>
        <dbReference type="Proteomes" id="UP000694620"/>
    </source>
</evidence>
<feature type="transmembrane region" description="Helical" evidence="11">
    <location>
        <begin position="49"/>
        <end position="73"/>
    </location>
</feature>
<dbReference type="GO" id="GO:0005164">
    <property type="term" value="F:tumor necrosis factor receptor binding"/>
    <property type="evidence" value="ECO:0007669"/>
    <property type="project" value="InterPro"/>
</dbReference>
<dbReference type="PANTHER" id="PTHR11471:SF23">
    <property type="entry name" value="TUMOR NECROSIS FACTOR"/>
    <property type="match status" value="1"/>
</dbReference>
<evidence type="ECO:0000256" key="5">
    <source>
        <dbReference type="ARBA" id="ARBA00022692"/>
    </source>
</evidence>
<dbReference type="GO" id="GO:0005125">
    <property type="term" value="F:cytokine activity"/>
    <property type="evidence" value="ECO:0007669"/>
    <property type="project" value="UniProtKB-KW"/>
</dbReference>
<protein>
    <recommendedName>
        <fullName evidence="3">Tumor necrosis factor</fullName>
    </recommendedName>
    <alternativeName>
        <fullName evidence="10">TNF-alpha</fullName>
    </alternativeName>
</protein>
<evidence type="ECO:0000256" key="2">
    <source>
        <dbReference type="ARBA" id="ARBA00008670"/>
    </source>
</evidence>
<keyword evidence="14" id="KW-1185">Reference proteome</keyword>
<reference evidence="13" key="2">
    <citation type="submission" date="2025-08" db="UniProtKB">
        <authorList>
            <consortium name="Ensembl"/>
        </authorList>
    </citation>
    <scope>IDENTIFICATION</scope>
</reference>
<dbReference type="PROSITE" id="PS50049">
    <property type="entry name" value="THD_2"/>
    <property type="match status" value="1"/>
</dbReference>
<dbReference type="InterPro" id="IPR006053">
    <property type="entry name" value="TNF"/>
</dbReference>
<reference evidence="13" key="3">
    <citation type="submission" date="2025-09" db="UniProtKB">
        <authorList>
            <consortium name="Ensembl"/>
        </authorList>
    </citation>
    <scope>IDENTIFICATION</scope>
</reference>
<dbReference type="PRINTS" id="PR01234">
    <property type="entry name" value="TNECROSISFCT"/>
</dbReference>